<accession>A0A0K6G800</accession>
<feature type="region of interest" description="Disordered" evidence="1">
    <location>
        <begin position="952"/>
        <end position="1002"/>
    </location>
</feature>
<protein>
    <submittedName>
        <fullName evidence="3">Formin-like protein 20</fullName>
    </submittedName>
</protein>
<evidence type="ECO:0000256" key="1">
    <source>
        <dbReference type="SAM" id="MobiDB-lite"/>
    </source>
</evidence>
<feature type="region of interest" description="Disordered" evidence="1">
    <location>
        <begin position="242"/>
        <end position="262"/>
    </location>
</feature>
<feature type="region of interest" description="Disordered" evidence="1">
    <location>
        <begin position="1"/>
        <end position="134"/>
    </location>
</feature>
<gene>
    <name evidence="3" type="ORF">RSOLAG22IIIB_05703</name>
</gene>
<feature type="compositionally biased region" description="Polar residues" evidence="1">
    <location>
        <begin position="14"/>
        <end position="23"/>
    </location>
</feature>
<feature type="compositionally biased region" description="Low complexity" evidence="1">
    <location>
        <begin position="334"/>
        <end position="346"/>
    </location>
</feature>
<reference evidence="3 4" key="1">
    <citation type="submission" date="2015-07" db="EMBL/GenBank/DDBJ databases">
        <authorList>
            <person name="Noorani M."/>
        </authorList>
    </citation>
    <scope>NUCLEOTIDE SEQUENCE [LARGE SCALE GENOMIC DNA]</scope>
    <source>
        <strain evidence="3">BBA 69670</strain>
    </source>
</reference>
<evidence type="ECO:0000313" key="3">
    <source>
        <dbReference type="EMBL" id="CUA74763.1"/>
    </source>
</evidence>
<evidence type="ECO:0000259" key="2">
    <source>
        <dbReference type="Pfam" id="PF20149"/>
    </source>
</evidence>
<feature type="compositionally biased region" description="Basic residues" evidence="1">
    <location>
        <begin position="1"/>
        <end position="13"/>
    </location>
</feature>
<evidence type="ECO:0000313" key="4">
    <source>
        <dbReference type="Proteomes" id="UP000044841"/>
    </source>
</evidence>
<feature type="compositionally biased region" description="Polar residues" evidence="1">
    <location>
        <begin position="541"/>
        <end position="552"/>
    </location>
</feature>
<dbReference type="AlphaFoldDB" id="A0A0K6G800"/>
<dbReference type="InterPro" id="IPR045341">
    <property type="entry name" value="DUF6532"/>
</dbReference>
<dbReference type="Pfam" id="PF20149">
    <property type="entry name" value="DUF6532"/>
    <property type="match status" value="1"/>
</dbReference>
<feature type="compositionally biased region" description="Basic and acidic residues" evidence="1">
    <location>
        <begin position="67"/>
        <end position="85"/>
    </location>
</feature>
<feature type="compositionally biased region" description="Polar residues" evidence="1">
    <location>
        <begin position="116"/>
        <end position="134"/>
    </location>
</feature>
<feature type="region of interest" description="Disordered" evidence="1">
    <location>
        <begin position="402"/>
        <end position="578"/>
    </location>
</feature>
<proteinExistence type="predicted"/>
<name>A0A0K6G800_9AGAM</name>
<feature type="compositionally biased region" description="Polar residues" evidence="1">
    <location>
        <begin position="425"/>
        <end position="441"/>
    </location>
</feature>
<feature type="compositionally biased region" description="Polar residues" evidence="1">
    <location>
        <begin position="322"/>
        <end position="333"/>
    </location>
</feature>
<feature type="domain" description="DUF6532" evidence="2">
    <location>
        <begin position="675"/>
        <end position="865"/>
    </location>
</feature>
<dbReference type="EMBL" id="CYGV01001489">
    <property type="protein sequence ID" value="CUA74763.1"/>
    <property type="molecule type" value="Genomic_DNA"/>
</dbReference>
<dbReference type="Proteomes" id="UP000044841">
    <property type="component" value="Unassembled WGS sequence"/>
</dbReference>
<organism evidence="3 4">
    <name type="scientific">Rhizoctonia solani</name>
    <dbReference type="NCBI Taxonomy" id="456999"/>
    <lineage>
        <taxon>Eukaryota</taxon>
        <taxon>Fungi</taxon>
        <taxon>Dikarya</taxon>
        <taxon>Basidiomycota</taxon>
        <taxon>Agaricomycotina</taxon>
        <taxon>Agaricomycetes</taxon>
        <taxon>Cantharellales</taxon>
        <taxon>Ceratobasidiaceae</taxon>
        <taxon>Rhizoctonia</taxon>
    </lineage>
</organism>
<sequence length="1002" mass="110679">MPHTSRPHFKKHPSNANNSSQPRSDIELTTDETPVGLYDLPPDNVRSREHASGRRQSRSTERNLQYRAERASQERTRRKSNDTRARNRSLRADNTSPEREAPAPGQRGRSRAVHPTSLSASPEPTANEHTQALDNTQYTYKYETLTHEGLIQYAKDQLNLDVEGCNTHTILQLLQHAEAEQTPQVGSSLRSPSIVMLPPTPIGVGGGWSQKVVSGKRRGSQVSIPSNEDGAAKLRRKVTVEEVEDVDAPKPHGKVVPGNKIMMEEDTATESETDDEPSRATNSSARLAAENLIAGCDASSTRLDEEPRPPRRGTQAPHPTRDNTPATIIESQPSNVSSHSLGGSSSQCQPDSHPQDIAIPPELAEKLIEWSSQPLRGPSHSRLRSEIILRYLADALRRSDTANAQPTNAGAEFDLESDSSERATHSSSPRFPHSLPSSRLDTSAAEPAGTTTDVDEVPETEFGTASNTSEHATRSSARTYARSRSHQSQSLPSPVPPVVETTDANNAALPRPNSPSLTPAELIRRERARAATDLTLRRSHLATTNTALPTTRHQPRPPLGSRGNAIGRGAGGTRRMDPASAARSNLNAFNRGVAQGQATSLAGSAVQQDNRAVHHSAPSPYAAEELLEDEEETNARPKAYRKTPWKLRDSRVRKPKPLARDVSGIDRQILTMAKIHLFAYALVHGIYQTRSKYLEWASDVHEATSQVELPDQAYNRPPHEIYEIMVNSIATRRGKAKEILREFVARVSGFCQNLKKHEVIQRNMDIFNQLYPNSFHCLSANPRQGDYEHPEIGHCIALIIFHGPNSVGVLYPEYFQEMPLAAVAFCLAIWQFCLEEWANGWRQNGDLGAGAMREKYEAHLAGLNELRRVAPRRMRRLQNEWREYVINYSGALLDPADQQTTDFVGPPLMRPDTPDPDAISVEELNDRLFETARQESIRDRLARIAAEELTAPMDVDDCSSTRSSAPPSRASTPPSRAPSPLPAELNEHGILTARSKGKNRAK</sequence>
<feature type="region of interest" description="Disordered" evidence="1">
    <location>
        <begin position="294"/>
        <end position="357"/>
    </location>
</feature>
<keyword evidence="4" id="KW-1185">Reference proteome</keyword>
<feature type="compositionally biased region" description="Low complexity" evidence="1">
    <location>
        <begin position="960"/>
        <end position="974"/>
    </location>
</feature>
<feature type="compositionally biased region" description="Low complexity" evidence="1">
    <location>
        <begin position="474"/>
        <end position="492"/>
    </location>
</feature>